<evidence type="ECO:0000256" key="1">
    <source>
        <dbReference type="SAM" id="SignalP"/>
    </source>
</evidence>
<evidence type="ECO:0000313" key="2">
    <source>
        <dbReference type="EMBL" id="POF28328.1"/>
    </source>
</evidence>
<proteinExistence type="predicted"/>
<organism evidence="2 3">
    <name type="scientific">Roseibium marinum</name>
    <dbReference type="NCBI Taxonomy" id="281252"/>
    <lineage>
        <taxon>Bacteria</taxon>
        <taxon>Pseudomonadati</taxon>
        <taxon>Pseudomonadota</taxon>
        <taxon>Alphaproteobacteria</taxon>
        <taxon>Hyphomicrobiales</taxon>
        <taxon>Stappiaceae</taxon>
        <taxon>Roseibium</taxon>
    </lineage>
</organism>
<protein>
    <recommendedName>
        <fullName evidence="4">SLH domain-containing protein</fullName>
    </recommendedName>
</protein>
<comment type="caution">
    <text evidence="2">The sequence shown here is derived from an EMBL/GenBank/DDBJ whole genome shotgun (WGS) entry which is preliminary data.</text>
</comment>
<evidence type="ECO:0000313" key="3">
    <source>
        <dbReference type="Proteomes" id="UP000236959"/>
    </source>
</evidence>
<feature type="signal peptide" evidence="1">
    <location>
        <begin position="1"/>
        <end position="27"/>
    </location>
</feature>
<accession>A0A2S3UKS2</accession>
<sequence length="211" mass="23885">MKAIQTLSAVLLAKVFLCGICIDYAAAATFDDPTWPCQQRKVESLSMALMWTSQLPEGFDPQKPGTLTPQARDLAALLSLRKFSLEEAETAIREFADSDNNAEPQQMAAIFAQVFNSLGNTRRQIINGIESYSLKQIALSEKIDLTRSDMRVLMDAEKPDFDKVDALEEQLDWDERVFRDRGRSLTYVCETPVLIEKRLYALAHLLMKYAK</sequence>
<dbReference type="EMBL" id="PPCN01000015">
    <property type="protein sequence ID" value="POF28328.1"/>
    <property type="molecule type" value="Genomic_DNA"/>
</dbReference>
<evidence type="ECO:0008006" key="4">
    <source>
        <dbReference type="Google" id="ProtNLM"/>
    </source>
</evidence>
<feature type="chain" id="PRO_5015596408" description="SLH domain-containing protein" evidence="1">
    <location>
        <begin position="28"/>
        <end position="211"/>
    </location>
</feature>
<dbReference type="Proteomes" id="UP000236959">
    <property type="component" value="Unassembled WGS sequence"/>
</dbReference>
<keyword evidence="3" id="KW-1185">Reference proteome</keyword>
<dbReference type="AlphaFoldDB" id="A0A2S3UKS2"/>
<keyword evidence="1" id="KW-0732">Signal</keyword>
<reference evidence="2 3" key="1">
    <citation type="submission" date="2018-01" db="EMBL/GenBank/DDBJ databases">
        <title>Genomic Encyclopedia of Archaeal and Bacterial Type Strains, Phase II (KMG-II): from individual species to whole genera.</title>
        <authorList>
            <person name="Goeker M."/>
        </authorList>
    </citation>
    <scope>NUCLEOTIDE SEQUENCE [LARGE SCALE GENOMIC DNA]</scope>
    <source>
        <strain evidence="2 3">DSM 17023</strain>
    </source>
</reference>
<name>A0A2S3UKS2_9HYPH</name>
<gene>
    <name evidence="2" type="ORF">CLV41_11595</name>
</gene>